<evidence type="ECO:0000256" key="1">
    <source>
        <dbReference type="ARBA" id="ARBA00006484"/>
    </source>
</evidence>
<protein>
    <recommendedName>
        <fullName evidence="4">Short-chain dehydrogenase/reductase SDR</fullName>
    </recommendedName>
</protein>
<proteinExistence type="inferred from homology"/>
<dbReference type="EMBL" id="BARU01007926">
    <property type="protein sequence ID" value="GAH34356.1"/>
    <property type="molecule type" value="Genomic_DNA"/>
</dbReference>
<dbReference type="GO" id="GO:0016020">
    <property type="term" value="C:membrane"/>
    <property type="evidence" value="ECO:0007669"/>
    <property type="project" value="TreeGrafter"/>
</dbReference>
<accession>X1ELX2</accession>
<organism evidence="3">
    <name type="scientific">marine sediment metagenome</name>
    <dbReference type="NCBI Taxonomy" id="412755"/>
    <lineage>
        <taxon>unclassified sequences</taxon>
        <taxon>metagenomes</taxon>
        <taxon>ecological metagenomes</taxon>
    </lineage>
</organism>
<comment type="caution">
    <text evidence="3">The sequence shown here is derived from an EMBL/GenBank/DDBJ whole genome shotgun (WGS) entry which is preliminary data.</text>
</comment>
<evidence type="ECO:0008006" key="4">
    <source>
        <dbReference type="Google" id="ProtNLM"/>
    </source>
</evidence>
<comment type="similarity">
    <text evidence="1">Belongs to the short-chain dehydrogenases/reductases (SDR) family.</text>
</comment>
<dbReference type="AlphaFoldDB" id="X1ELX2"/>
<dbReference type="InterPro" id="IPR002347">
    <property type="entry name" value="SDR_fam"/>
</dbReference>
<dbReference type="InterPro" id="IPR036291">
    <property type="entry name" value="NAD(P)-bd_dom_sf"/>
</dbReference>
<dbReference type="Pfam" id="PF00106">
    <property type="entry name" value="adh_short"/>
    <property type="match status" value="1"/>
</dbReference>
<feature type="non-terminal residue" evidence="3">
    <location>
        <position position="1"/>
    </location>
</feature>
<evidence type="ECO:0000313" key="3">
    <source>
        <dbReference type="EMBL" id="GAH34356.1"/>
    </source>
</evidence>
<dbReference type="PANTHER" id="PTHR44196:SF1">
    <property type="entry name" value="DEHYDROGENASE_REDUCTASE SDR FAMILY MEMBER 7B"/>
    <property type="match status" value="1"/>
</dbReference>
<sequence>ASKAALVAVSQSLRAELSKSGISIMIVYPGYTKTNIFKNEKKVGGAHRPPGPYATTSKVAEAIVRAIEGEKRDLVLSPGGKALTLFQGLLPWLVEKAMERIASELRDKEEVSNG</sequence>
<name>X1ELX2_9ZZZZ</name>
<keyword evidence="2" id="KW-0560">Oxidoreductase</keyword>
<reference evidence="3" key="1">
    <citation type="journal article" date="2014" name="Front. Microbiol.">
        <title>High frequency of phylogenetically diverse reductive dehalogenase-homologous genes in deep subseafloor sedimentary metagenomes.</title>
        <authorList>
            <person name="Kawai M."/>
            <person name="Futagami T."/>
            <person name="Toyoda A."/>
            <person name="Takaki Y."/>
            <person name="Nishi S."/>
            <person name="Hori S."/>
            <person name="Arai W."/>
            <person name="Tsubouchi T."/>
            <person name="Morono Y."/>
            <person name="Uchiyama I."/>
            <person name="Ito T."/>
            <person name="Fujiyama A."/>
            <person name="Inagaki F."/>
            <person name="Takami H."/>
        </authorList>
    </citation>
    <scope>NUCLEOTIDE SEQUENCE</scope>
    <source>
        <strain evidence="3">Expedition CK06-06</strain>
    </source>
</reference>
<dbReference type="GO" id="GO:0016491">
    <property type="term" value="F:oxidoreductase activity"/>
    <property type="evidence" value="ECO:0007669"/>
    <property type="project" value="UniProtKB-KW"/>
</dbReference>
<dbReference type="Gene3D" id="3.40.50.720">
    <property type="entry name" value="NAD(P)-binding Rossmann-like Domain"/>
    <property type="match status" value="1"/>
</dbReference>
<dbReference type="PANTHER" id="PTHR44196">
    <property type="entry name" value="DEHYDROGENASE/REDUCTASE SDR FAMILY MEMBER 7B"/>
    <property type="match status" value="1"/>
</dbReference>
<evidence type="ECO:0000256" key="2">
    <source>
        <dbReference type="ARBA" id="ARBA00023002"/>
    </source>
</evidence>
<gene>
    <name evidence="3" type="ORF">S03H2_15578</name>
</gene>
<dbReference type="SUPFAM" id="SSF51735">
    <property type="entry name" value="NAD(P)-binding Rossmann-fold domains"/>
    <property type="match status" value="1"/>
</dbReference>